<feature type="transmembrane region" description="Helical" evidence="1">
    <location>
        <begin position="64"/>
        <end position="82"/>
    </location>
</feature>
<name>A0A4Z0QE12_9BACT</name>
<dbReference type="RefSeq" id="WP_135395691.1">
    <property type="nucleotide sequence ID" value="NZ_SRMB01000002.1"/>
</dbReference>
<dbReference type="Proteomes" id="UP000298471">
    <property type="component" value="Unassembled WGS sequence"/>
</dbReference>
<gene>
    <name evidence="2" type="ORF">E5K02_14555</name>
</gene>
<feature type="transmembrane region" description="Helical" evidence="1">
    <location>
        <begin position="194"/>
        <end position="213"/>
    </location>
</feature>
<dbReference type="AlphaFoldDB" id="A0A4Z0QE12"/>
<organism evidence="2 3">
    <name type="scientific">Hymenobacter metallicola</name>
    <dbReference type="NCBI Taxonomy" id="2563114"/>
    <lineage>
        <taxon>Bacteria</taxon>
        <taxon>Pseudomonadati</taxon>
        <taxon>Bacteroidota</taxon>
        <taxon>Cytophagia</taxon>
        <taxon>Cytophagales</taxon>
        <taxon>Hymenobacteraceae</taxon>
        <taxon>Hymenobacter</taxon>
    </lineage>
</organism>
<feature type="transmembrane region" description="Helical" evidence="1">
    <location>
        <begin position="361"/>
        <end position="380"/>
    </location>
</feature>
<protein>
    <recommendedName>
        <fullName evidence="4">Glycosyltransferase RgtA/B/C/D-like domain-containing protein</fullName>
    </recommendedName>
</protein>
<feature type="transmembrane region" description="Helical" evidence="1">
    <location>
        <begin position="387"/>
        <end position="408"/>
    </location>
</feature>
<dbReference type="EMBL" id="SRMB01000002">
    <property type="protein sequence ID" value="TGE27589.1"/>
    <property type="molecule type" value="Genomic_DNA"/>
</dbReference>
<evidence type="ECO:0008006" key="4">
    <source>
        <dbReference type="Google" id="ProtNLM"/>
    </source>
</evidence>
<keyword evidence="1" id="KW-0812">Transmembrane</keyword>
<feature type="transmembrane region" description="Helical" evidence="1">
    <location>
        <begin position="153"/>
        <end position="182"/>
    </location>
</feature>
<reference evidence="2 3" key="1">
    <citation type="submission" date="2019-04" db="EMBL/GenBank/DDBJ databases">
        <authorList>
            <person name="Feng G."/>
            <person name="Zhang J."/>
            <person name="Zhu H."/>
        </authorList>
    </citation>
    <scope>NUCLEOTIDE SEQUENCE [LARGE SCALE GENOMIC DNA]</scope>
    <source>
        <strain evidence="2 3">9PBR-1</strain>
    </source>
</reference>
<accession>A0A4Z0QE12</accession>
<feature type="transmembrane region" description="Helical" evidence="1">
    <location>
        <begin position="117"/>
        <end position="147"/>
    </location>
</feature>
<feature type="transmembrane region" description="Helical" evidence="1">
    <location>
        <begin position="305"/>
        <end position="325"/>
    </location>
</feature>
<dbReference type="OrthoDB" id="650539at2"/>
<keyword evidence="1" id="KW-1133">Transmembrane helix</keyword>
<feature type="transmembrane region" description="Helical" evidence="1">
    <location>
        <begin position="250"/>
        <end position="269"/>
    </location>
</feature>
<feature type="transmembrane region" description="Helical" evidence="1">
    <location>
        <begin position="281"/>
        <end position="299"/>
    </location>
</feature>
<evidence type="ECO:0000256" key="1">
    <source>
        <dbReference type="SAM" id="Phobius"/>
    </source>
</evidence>
<evidence type="ECO:0000313" key="3">
    <source>
        <dbReference type="Proteomes" id="UP000298471"/>
    </source>
</evidence>
<keyword evidence="1" id="KW-0472">Membrane</keyword>
<keyword evidence="3" id="KW-1185">Reference proteome</keyword>
<evidence type="ECO:0000313" key="2">
    <source>
        <dbReference type="EMBL" id="TGE27589.1"/>
    </source>
</evidence>
<comment type="caution">
    <text evidence="2">The sequence shown here is derived from an EMBL/GenBank/DDBJ whole genome shotgun (WGS) entry which is preliminary data.</text>
</comment>
<feature type="transmembrane region" description="Helical" evidence="1">
    <location>
        <begin position="20"/>
        <end position="43"/>
    </location>
</feature>
<proteinExistence type="predicted"/>
<feature type="transmembrane region" description="Helical" evidence="1">
    <location>
        <begin position="88"/>
        <end position="110"/>
    </location>
</feature>
<sequence>MSTAFLPFRWSDFGRSLALAAAYAVLLGGVAFLLAPHTVGPVFTQAGFSNWDVIHYLRIRDTGFSPESAAFFPLFPFVWRWLGVSPMAMAGLNLGLFLLAFAALSAAFAFSRPHQLLLLSIPTLVFMGLPYSEALFFGAGVLVLLGWQRQSLALLAVGLLLSCLTRSAAFVLVPATLLTAYLTSPDRPVFWRQASVGTGAATAGLLLSVYLHYRDTKRWFVFFEAQKLWDNRLRWPQLPLSNWGGSFPTHYEAVCFFLALAAAVYLLYLLKQGPALPASTWAPRVFSLAYVAGVTFVTVATKGGVLVSLSRYVLATPYFLLLAVAALQTQWITNRRLLWAVGLTEVCWLLGFGSYGHIRSVLGYSVLTLYLLLVLACLHTHPRIRQVAYGVLLPLNSVLLVVLLYRFLQNQWVA</sequence>